<organism evidence="1 2">
    <name type="scientific">Fusobacterium periodonticum ATCC 33693</name>
    <dbReference type="NCBI Taxonomy" id="546275"/>
    <lineage>
        <taxon>Bacteria</taxon>
        <taxon>Fusobacteriati</taxon>
        <taxon>Fusobacteriota</taxon>
        <taxon>Fusobacteriia</taxon>
        <taxon>Fusobacteriales</taxon>
        <taxon>Fusobacteriaceae</taxon>
        <taxon>Fusobacterium</taxon>
    </lineage>
</organism>
<dbReference type="STRING" id="546275.FUSPEROL_02154"/>
<proteinExistence type="predicted"/>
<dbReference type="HOGENOM" id="CLU_2105427_0_0_0"/>
<name>D4CXJ3_9FUSO</name>
<gene>
    <name evidence="1" type="ORF">FUSPEROL_02154</name>
</gene>
<dbReference type="EMBL" id="ACJY01000099">
    <property type="protein sequence ID" value="EFE86113.1"/>
    <property type="molecule type" value="Genomic_DNA"/>
</dbReference>
<dbReference type="AlphaFoldDB" id="D4CXJ3"/>
<dbReference type="Proteomes" id="UP000003748">
    <property type="component" value="Unassembled WGS sequence"/>
</dbReference>
<reference evidence="1 2" key="1">
    <citation type="submission" date="2010-02" db="EMBL/GenBank/DDBJ databases">
        <authorList>
            <person name="Weinstock G."/>
            <person name="Sodergren E."/>
            <person name="Clifton S."/>
            <person name="Fulton L."/>
            <person name="Fulton B."/>
            <person name="Courtney L."/>
            <person name="Fronick C."/>
            <person name="Harrison M."/>
            <person name="Strong C."/>
            <person name="Farmer C."/>
            <person name="Delahaunty K."/>
            <person name="Markovic C."/>
            <person name="Hall O."/>
            <person name="Minx P."/>
            <person name="Tomlinson C."/>
            <person name="Mitreva M."/>
            <person name="Nelson J."/>
            <person name="Hou S."/>
            <person name="Wollam A."/>
            <person name="Pepin K.H."/>
            <person name="Johnson M."/>
            <person name="Bhonagiri V."/>
            <person name="Zhang X."/>
            <person name="Suruliraj S."/>
            <person name="Warren W."/>
            <person name="Chinwalla A."/>
            <person name="Mardis E.R."/>
            <person name="Wilson R.K."/>
        </authorList>
    </citation>
    <scope>NUCLEOTIDE SEQUENCE [LARGE SCALE GENOMIC DNA]</scope>
    <source>
        <strain evidence="1 2">ATCC 33693</strain>
    </source>
</reference>
<evidence type="ECO:0000313" key="1">
    <source>
        <dbReference type="EMBL" id="EFE86113.1"/>
    </source>
</evidence>
<sequence length="115" mass="14068">MSCIGENMNFMILLLLAVIIVDLFYSFKNITFQITGSCYFKYKDRYREYFFCVYKRSSRYSIFNTKNYKGELLNSIIRIEIDKELRNIYKFKYILIQDNNIEITSIKKVDRFYDF</sequence>
<comment type="caution">
    <text evidence="1">The sequence shown here is derived from an EMBL/GenBank/DDBJ whole genome shotgun (WGS) entry which is preliminary data.</text>
</comment>
<accession>D4CXJ3</accession>
<evidence type="ECO:0000313" key="2">
    <source>
        <dbReference type="Proteomes" id="UP000003748"/>
    </source>
</evidence>
<protein>
    <submittedName>
        <fullName evidence="1">Uncharacterized protein</fullName>
    </submittedName>
</protein>